<evidence type="ECO:0000313" key="1">
    <source>
        <dbReference type="EMBL" id="KKN74840.1"/>
    </source>
</evidence>
<sequence length="60" mass="6897">MSDREYELKLQGGKVATWPGGNGEDAARRYVDCFRDAVVVAWRTPRFGVHIYNPNDRIIE</sequence>
<gene>
    <name evidence="1" type="ORF">LCGC14_0385890</name>
</gene>
<name>A0A0F9T0T5_9ZZZZ</name>
<proteinExistence type="predicted"/>
<comment type="caution">
    <text evidence="1">The sequence shown here is derived from an EMBL/GenBank/DDBJ whole genome shotgun (WGS) entry which is preliminary data.</text>
</comment>
<reference evidence="1" key="1">
    <citation type="journal article" date="2015" name="Nature">
        <title>Complex archaea that bridge the gap between prokaryotes and eukaryotes.</title>
        <authorList>
            <person name="Spang A."/>
            <person name="Saw J.H."/>
            <person name="Jorgensen S.L."/>
            <person name="Zaremba-Niedzwiedzka K."/>
            <person name="Martijn J."/>
            <person name="Lind A.E."/>
            <person name="van Eijk R."/>
            <person name="Schleper C."/>
            <person name="Guy L."/>
            <person name="Ettema T.J."/>
        </authorList>
    </citation>
    <scope>NUCLEOTIDE SEQUENCE</scope>
</reference>
<dbReference type="EMBL" id="LAZR01000319">
    <property type="protein sequence ID" value="KKN74840.1"/>
    <property type="molecule type" value="Genomic_DNA"/>
</dbReference>
<organism evidence="1">
    <name type="scientific">marine sediment metagenome</name>
    <dbReference type="NCBI Taxonomy" id="412755"/>
    <lineage>
        <taxon>unclassified sequences</taxon>
        <taxon>metagenomes</taxon>
        <taxon>ecological metagenomes</taxon>
    </lineage>
</organism>
<accession>A0A0F9T0T5</accession>
<protein>
    <submittedName>
        <fullName evidence="1">Uncharacterized protein</fullName>
    </submittedName>
</protein>
<dbReference type="AlphaFoldDB" id="A0A0F9T0T5"/>